<organism evidence="1">
    <name type="scientific">Candidatus Thiothrix putei</name>
    <dbReference type="NCBI Taxonomy" id="3080811"/>
    <lineage>
        <taxon>Bacteria</taxon>
        <taxon>Pseudomonadati</taxon>
        <taxon>Pseudomonadota</taxon>
        <taxon>Gammaproteobacteria</taxon>
        <taxon>Thiotrichales</taxon>
        <taxon>Thiotrichaceae</taxon>
        <taxon>Thiothrix</taxon>
    </lineage>
</organism>
<dbReference type="Proteomes" id="UP001301326">
    <property type="component" value="Chromosome"/>
</dbReference>
<dbReference type="EMBL" id="CP124756">
    <property type="protein sequence ID" value="WGZ92646.1"/>
    <property type="molecule type" value="Genomic_DNA"/>
</dbReference>
<sequence length="133" mass="15321">MTVYNKGTWMHKRLVLVLLSGIDGFIANKVQNILIEHDVFGTRNKFSSAHKLLGDAIEQNQAFPKNQHVYCNVNKVVKNHLEYTNINDIPVETLEKRKQITEELATLTKYGFLNSYQEVKEFVNTKVIEGELI</sequence>
<gene>
    <name evidence="1" type="ORF">QJT81_12300</name>
</gene>
<dbReference type="KEGG" id="tput:QJT81_12300"/>
<reference evidence="1" key="2">
    <citation type="submission" date="2023-04" db="EMBL/GenBank/DDBJ databases">
        <authorList>
            <person name="Beletskiy A.V."/>
            <person name="Mardanov A.V."/>
            <person name="Ravin N.V."/>
        </authorList>
    </citation>
    <scope>NUCLEOTIDE SEQUENCE</scope>
    <source>
        <strain evidence="1">GKL-02</strain>
    </source>
</reference>
<evidence type="ECO:0000313" key="1">
    <source>
        <dbReference type="EMBL" id="WGZ92646.1"/>
    </source>
</evidence>
<accession>A0AA95H8Q4</accession>
<proteinExistence type="predicted"/>
<dbReference type="AlphaFoldDB" id="A0AA95H8Q4"/>
<reference evidence="1" key="1">
    <citation type="journal article" date="2023" name="Int. J. Mol. Sci.">
        <title>Metagenomics Revealed a New Genus 'Candidatus Thiocaldithrix dubininis' gen. nov., sp. nov. and a New Species 'Candidatus Thiothrix putei' sp. nov. in the Family Thiotrichaceae, Some Members of Which Have Traits of Both Na+- and H+-Motive Energetics.</title>
        <authorList>
            <person name="Ravin N.V."/>
            <person name="Muntyan M.S."/>
            <person name="Smolyakov D.D."/>
            <person name="Rudenko T.S."/>
            <person name="Beletsky A.V."/>
            <person name="Mardanov A.V."/>
            <person name="Grabovich M.Y."/>
        </authorList>
    </citation>
    <scope>NUCLEOTIDE SEQUENCE</scope>
    <source>
        <strain evidence="1">GKL-02</strain>
    </source>
</reference>
<protein>
    <submittedName>
        <fullName evidence="1">Uncharacterized protein</fullName>
    </submittedName>
</protein>
<name>A0AA95H8Q4_9GAMM</name>